<dbReference type="GO" id="GO:0016853">
    <property type="term" value="F:isomerase activity"/>
    <property type="evidence" value="ECO:0007669"/>
    <property type="project" value="UniProtKB-KW"/>
</dbReference>
<comment type="caution">
    <text evidence="2">The sequence shown here is derived from an EMBL/GenBank/DDBJ whole genome shotgun (WGS) entry which is preliminary data.</text>
</comment>
<dbReference type="AlphaFoldDB" id="A0A4R3YBR6"/>
<dbReference type="InterPro" id="IPR036237">
    <property type="entry name" value="Xyl_isomerase-like_sf"/>
</dbReference>
<reference evidence="3 5" key="2">
    <citation type="submission" date="2019-05" db="EMBL/GenBank/DDBJ databases">
        <title>Pasteurellaceae isolates from reptiles.</title>
        <authorList>
            <person name="Bojesen A.M."/>
            <person name="Lund E."/>
        </authorList>
    </citation>
    <scope>NUCLEOTIDE SEQUENCE [LARGE SCALE GENOMIC DNA]</scope>
    <source>
        <strain evidence="3 5">ELNT2x</strain>
    </source>
</reference>
<accession>A0A4R3YBR6</accession>
<evidence type="ECO:0000313" key="3">
    <source>
        <dbReference type="EMBL" id="TNG93741.1"/>
    </source>
</evidence>
<dbReference type="Proteomes" id="UP000305526">
    <property type="component" value="Unassembled WGS sequence"/>
</dbReference>
<evidence type="ECO:0000313" key="5">
    <source>
        <dbReference type="Proteomes" id="UP000305526"/>
    </source>
</evidence>
<dbReference type="SUPFAM" id="SSF51658">
    <property type="entry name" value="Xylose isomerase-like"/>
    <property type="match status" value="1"/>
</dbReference>
<dbReference type="InterPro" id="IPR013022">
    <property type="entry name" value="Xyl_isomerase-like_TIM-brl"/>
</dbReference>
<dbReference type="PANTHER" id="PTHR12110">
    <property type="entry name" value="HYDROXYPYRUVATE ISOMERASE"/>
    <property type="match status" value="1"/>
</dbReference>
<gene>
    <name evidence="2" type="ORF">EDC16_101195</name>
    <name evidence="3" type="ORF">FHQ21_00125</name>
</gene>
<organism evidence="2 4">
    <name type="scientific">Testudinibacter aquarius</name>
    <dbReference type="NCBI Taxonomy" id="1524974"/>
    <lineage>
        <taxon>Bacteria</taxon>
        <taxon>Pseudomonadati</taxon>
        <taxon>Pseudomonadota</taxon>
        <taxon>Gammaproteobacteria</taxon>
        <taxon>Pasteurellales</taxon>
        <taxon>Pasteurellaceae</taxon>
        <taxon>Testudinibacter</taxon>
    </lineage>
</organism>
<evidence type="ECO:0000313" key="4">
    <source>
        <dbReference type="Proteomes" id="UP000294619"/>
    </source>
</evidence>
<dbReference type="Gene3D" id="3.20.20.150">
    <property type="entry name" value="Divalent-metal-dependent TIM barrel enzymes"/>
    <property type="match status" value="1"/>
</dbReference>
<keyword evidence="2" id="KW-0413">Isomerase</keyword>
<dbReference type="RefSeq" id="WP_132964481.1">
    <property type="nucleotide sequence ID" value="NZ_LEKL01000014.1"/>
</dbReference>
<dbReference type="EMBL" id="SMCP01000001">
    <property type="protein sequence ID" value="TCV89885.1"/>
    <property type="molecule type" value="Genomic_DNA"/>
</dbReference>
<sequence>MDNKLTLSVNTSIYDGYDLETTLASIKKCGFDHFELAYNQGYVGNLNQNLFSVENANMVNNLKHKYALSTLALGCTMDLSTDGLFDIFSSRLHFAQLIGAKYINVCTTKLENKQKMLENLKFLRPLLEETGCVLCLENGGDYNFDAFITLEDGVTLLDILGKDIYALNFDPGNMFTYNKELNLNSQSVNSLAYSQYFHIKDVVILEDKFVFTPIGDGVINYQYIIQILKQKNIPCSLEIPLRMYRDLDSTPRRKENKVDINLIEETLIKSREYIENI</sequence>
<protein>
    <submittedName>
        <fullName evidence="2">Sugar phosphate isomerase/epimerase</fullName>
    </submittedName>
</protein>
<keyword evidence="5" id="KW-1185">Reference proteome</keyword>
<feature type="domain" description="Xylose isomerase-like TIM barrel" evidence="1">
    <location>
        <begin position="24"/>
        <end position="241"/>
    </location>
</feature>
<evidence type="ECO:0000313" key="2">
    <source>
        <dbReference type="EMBL" id="TCV89885.1"/>
    </source>
</evidence>
<proteinExistence type="predicted"/>
<dbReference type="InterPro" id="IPR050312">
    <property type="entry name" value="IolE/XylAMocC-like"/>
</dbReference>
<name>A0A4R3YBR6_9PAST</name>
<dbReference type="EMBL" id="VDGV01000002">
    <property type="protein sequence ID" value="TNG93741.1"/>
    <property type="molecule type" value="Genomic_DNA"/>
</dbReference>
<dbReference type="Proteomes" id="UP000294619">
    <property type="component" value="Unassembled WGS sequence"/>
</dbReference>
<reference evidence="2 4" key="1">
    <citation type="submission" date="2019-03" db="EMBL/GenBank/DDBJ databases">
        <title>Genomic Encyclopedia of Type Strains, Phase IV (KMG-IV): sequencing the most valuable type-strain genomes for metagenomic binning, comparative biology and taxonomic classification.</title>
        <authorList>
            <person name="Goeker M."/>
        </authorList>
    </citation>
    <scope>NUCLEOTIDE SEQUENCE [LARGE SCALE GENOMIC DNA]</scope>
    <source>
        <strain evidence="2 4">DSM 28140</strain>
    </source>
</reference>
<evidence type="ECO:0000259" key="1">
    <source>
        <dbReference type="Pfam" id="PF01261"/>
    </source>
</evidence>
<dbReference type="Pfam" id="PF01261">
    <property type="entry name" value="AP_endonuc_2"/>
    <property type="match status" value="1"/>
</dbReference>
<dbReference type="PANTHER" id="PTHR12110:SF41">
    <property type="entry name" value="INOSOSE DEHYDRATASE"/>
    <property type="match status" value="1"/>
</dbReference>